<organism evidence="1 2">
    <name type="scientific">Acetobacter tropicalis</name>
    <dbReference type="NCBI Taxonomy" id="104102"/>
    <lineage>
        <taxon>Bacteria</taxon>
        <taxon>Pseudomonadati</taxon>
        <taxon>Pseudomonadota</taxon>
        <taxon>Alphaproteobacteria</taxon>
        <taxon>Acetobacterales</taxon>
        <taxon>Acetobacteraceae</taxon>
        <taxon>Acetobacter</taxon>
    </lineage>
</organism>
<evidence type="ECO:0000313" key="1">
    <source>
        <dbReference type="EMBL" id="KGB23657.1"/>
    </source>
</evidence>
<keyword evidence="2" id="KW-1185">Reference proteome</keyword>
<proteinExistence type="predicted"/>
<protein>
    <submittedName>
        <fullName evidence="1">Uncharacterized protein</fullName>
    </submittedName>
</protein>
<accession>A0A094YQI9</accession>
<gene>
    <name evidence="1" type="ORF">AtDm6_1616</name>
</gene>
<comment type="caution">
    <text evidence="1">The sequence shown here is derived from an EMBL/GenBank/DDBJ whole genome shotgun (WGS) entry which is preliminary data.</text>
</comment>
<dbReference type="PATRIC" id="fig|104102.7.peg.1598"/>
<dbReference type="Proteomes" id="UP000029448">
    <property type="component" value="Unassembled WGS sequence"/>
</dbReference>
<dbReference type="AlphaFoldDB" id="A0A094YQI9"/>
<sequence length="42" mass="4672">MTLIAMEQHLDITNVGVNSDVPPFLYPLKRRVPVFYGLGLVG</sequence>
<dbReference type="EMBL" id="JOKM01000057">
    <property type="protein sequence ID" value="KGB23657.1"/>
    <property type="molecule type" value="Genomic_DNA"/>
</dbReference>
<reference evidence="1 2" key="1">
    <citation type="submission" date="2014-06" db="EMBL/GenBank/DDBJ databases">
        <title>Functional and comparative genomic analyses of the Drosophila gut microbiota identify candidate symbiosis factors.</title>
        <authorList>
            <person name="Newell P.D."/>
            <person name="Chaston J.M."/>
            <person name="Douglas A.E."/>
        </authorList>
    </citation>
    <scope>NUCLEOTIDE SEQUENCE [LARGE SCALE GENOMIC DNA]</scope>
    <source>
        <strain evidence="1 2">DmCS_006</strain>
    </source>
</reference>
<evidence type="ECO:0000313" key="2">
    <source>
        <dbReference type="Proteomes" id="UP000029448"/>
    </source>
</evidence>
<name>A0A094YQI9_9PROT</name>